<dbReference type="SMART" id="SM00530">
    <property type="entry name" value="HTH_XRE"/>
    <property type="match status" value="1"/>
</dbReference>
<dbReference type="Pfam" id="PF13424">
    <property type="entry name" value="TPR_12"/>
    <property type="match status" value="1"/>
</dbReference>
<evidence type="ECO:0000259" key="1">
    <source>
        <dbReference type="SMART" id="SM00530"/>
    </source>
</evidence>
<dbReference type="EMBL" id="CP108318">
    <property type="protein sequence ID" value="WTW63203.1"/>
    <property type="molecule type" value="Genomic_DNA"/>
</dbReference>
<dbReference type="Gene3D" id="1.25.40.10">
    <property type="entry name" value="Tetratricopeptide repeat domain"/>
    <property type="match status" value="1"/>
</dbReference>
<dbReference type="SUPFAM" id="SSF48452">
    <property type="entry name" value="TPR-like"/>
    <property type="match status" value="1"/>
</dbReference>
<gene>
    <name evidence="2" type="ORF">OG549_22530</name>
</gene>
<name>A0AAU2V7E1_9ACTN</name>
<feature type="domain" description="HTH cro/C1-type" evidence="1">
    <location>
        <begin position="11"/>
        <end position="75"/>
    </location>
</feature>
<sequence length="446" mass="48015">MDPGGERITRLIRQACDERGWGPTKLARELGVAAARGPTGMSRQYARKLLEGERQPGELWMPAVAKVLGLHTDQVAEISGPGPLFVDTVESVLALGRSEGVDRRIFLTASGGTALAFLGVPDAEAITRRVRTAAPTAVRVGAGEVAAIETMVSTLGDLAAEYGGGHVKRLAVNYLIDNAGPWLEGRYTEATGRKLYSATSQLAHLVGWMTQDEGDDRRHQDTAQHYYGHAWRLAAEAGEPELAATALRGAAVQSIARGPRHRAEAFALAEKAMTYAKDLDDPRAIAYYQSTLAEAAAVDGNHRLATQALAASQTEIERTASAPPGQSWASHFTIGRWAYASGMILAKMGDLPAAREHLHQALETYGLDRRRTRASVLGNLGGLHLQQGDLDGALAVWNEFLDCADGVQSIKVRDAAEDLRMRLARYENVTAARELSQRAAVLLARV</sequence>
<protein>
    <submittedName>
        <fullName evidence="2">Tetratricopeptide repeat protein</fullName>
    </submittedName>
</protein>
<organism evidence="2">
    <name type="scientific">Streptomyces sp. NBC_00003</name>
    <dbReference type="NCBI Taxonomy" id="2903608"/>
    <lineage>
        <taxon>Bacteria</taxon>
        <taxon>Bacillati</taxon>
        <taxon>Actinomycetota</taxon>
        <taxon>Actinomycetes</taxon>
        <taxon>Kitasatosporales</taxon>
        <taxon>Streptomycetaceae</taxon>
        <taxon>Streptomyces</taxon>
    </lineage>
</organism>
<dbReference type="InterPro" id="IPR011990">
    <property type="entry name" value="TPR-like_helical_dom_sf"/>
</dbReference>
<proteinExistence type="predicted"/>
<dbReference type="AlphaFoldDB" id="A0AAU2V7E1"/>
<accession>A0AAU2V7E1</accession>
<evidence type="ECO:0000313" key="2">
    <source>
        <dbReference type="EMBL" id="WTW63203.1"/>
    </source>
</evidence>
<dbReference type="InterPro" id="IPR001387">
    <property type="entry name" value="Cro/C1-type_HTH"/>
</dbReference>
<reference evidence="2" key="1">
    <citation type="submission" date="2022-10" db="EMBL/GenBank/DDBJ databases">
        <title>The complete genomes of actinobacterial strains from the NBC collection.</title>
        <authorList>
            <person name="Joergensen T.S."/>
            <person name="Alvarez Arevalo M."/>
            <person name="Sterndorff E.B."/>
            <person name="Faurdal D."/>
            <person name="Vuksanovic O."/>
            <person name="Mourched A.-S."/>
            <person name="Charusanti P."/>
            <person name="Shaw S."/>
            <person name="Blin K."/>
            <person name="Weber T."/>
        </authorList>
    </citation>
    <scope>NUCLEOTIDE SEQUENCE</scope>
    <source>
        <strain evidence="2">NBC_00003</strain>
    </source>
</reference>